<dbReference type="AlphaFoldDB" id="A0A8C9RWR3"/>
<keyword evidence="3" id="KW-0131">Cell cycle</keyword>
<sequence length="115" mass="13077">YISYGGRNSRLNPVPSTMVSGSSQFWHLTERRRRKAGSPNIFRGVDLQCLQRLFRASGDQDADQRAWLVWGHSDEADLAQALDGLQTHSCRSRLRVERAHSTLGPKWLCAFGHLR</sequence>
<dbReference type="GeneTree" id="ENSGT00970000193827"/>
<evidence type="ECO:0000256" key="2">
    <source>
        <dbReference type="ARBA" id="ARBA00020697"/>
    </source>
</evidence>
<comment type="function">
    <text evidence="1">May be involved in MAP kinase activation, epithelial sodium channel (ENaC) down-regulation and cell cycling.</text>
</comment>
<feature type="domain" description="Arginine vasopressin-induced protein 1/transcriptional and immune response regulator" evidence="4">
    <location>
        <begin position="16"/>
        <end position="85"/>
    </location>
</feature>
<reference evidence="5" key="2">
    <citation type="submission" date="2025-08" db="UniProtKB">
        <authorList>
            <consortium name="Ensembl"/>
        </authorList>
    </citation>
    <scope>IDENTIFICATION</scope>
</reference>
<dbReference type="Ensembl" id="ENSSFOT00015025508.2">
    <property type="protein sequence ID" value="ENSSFOP00015025230.2"/>
    <property type="gene ID" value="ENSSFOG00015016242.2"/>
</dbReference>
<evidence type="ECO:0000313" key="6">
    <source>
        <dbReference type="Proteomes" id="UP000694397"/>
    </source>
</evidence>
<dbReference type="OrthoDB" id="9906905at2759"/>
<dbReference type="Proteomes" id="UP000694397">
    <property type="component" value="Chromosome 8"/>
</dbReference>
<organism evidence="5 6">
    <name type="scientific">Scleropages formosus</name>
    <name type="common">Asian bonytongue</name>
    <name type="synonym">Osteoglossum formosum</name>
    <dbReference type="NCBI Taxonomy" id="113540"/>
    <lineage>
        <taxon>Eukaryota</taxon>
        <taxon>Metazoa</taxon>
        <taxon>Chordata</taxon>
        <taxon>Craniata</taxon>
        <taxon>Vertebrata</taxon>
        <taxon>Euteleostomi</taxon>
        <taxon>Actinopterygii</taxon>
        <taxon>Neopterygii</taxon>
        <taxon>Teleostei</taxon>
        <taxon>Osteoglossocephala</taxon>
        <taxon>Osteoglossomorpha</taxon>
        <taxon>Osteoglossiformes</taxon>
        <taxon>Osteoglossidae</taxon>
        <taxon>Scleropages</taxon>
    </lineage>
</organism>
<reference evidence="5" key="3">
    <citation type="submission" date="2025-09" db="UniProtKB">
        <authorList>
            <consortium name="Ensembl"/>
        </authorList>
    </citation>
    <scope>IDENTIFICATION</scope>
</reference>
<keyword evidence="6" id="KW-1185">Reference proteome</keyword>
<dbReference type="InterPro" id="IPR020282">
    <property type="entry name" value="Avpi1/C8orf4_dom"/>
</dbReference>
<dbReference type="PANTHER" id="PTHR14350">
    <property type="entry name" value="ARGININE VASOPRESSIN-INDUCED PROTEIN 1"/>
    <property type="match status" value="1"/>
</dbReference>
<proteinExistence type="predicted"/>
<evidence type="ECO:0000259" key="4">
    <source>
        <dbReference type="Pfam" id="PF15063"/>
    </source>
</evidence>
<evidence type="ECO:0000313" key="5">
    <source>
        <dbReference type="Ensembl" id="ENSSFOP00015025230.2"/>
    </source>
</evidence>
<dbReference type="Pfam" id="PF15063">
    <property type="entry name" value="TC1"/>
    <property type="match status" value="1"/>
</dbReference>
<evidence type="ECO:0000256" key="1">
    <source>
        <dbReference type="ARBA" id="ARBA00002403"/>
    </source>
</evidence>
<name>A0A8C9RWR3_SCLFO</name>
<accession>A0A8C9RWR3</accession>
<reference evidence="5 6" key="1">
    <citation type="submission" date="2019-04" db="EMBL/GenBank/DDBJ databases">
        <authorList>
            <consortium name="Wellcome Sanger Institute Data Sharing"/>
        </authorList>
    </citation>
    <scope>NUCLEOTIDE SEQUENCE [LARGE SCALE GENOMIC DNA]</scope>
</reference>
<evidence type="ECO:0000256" key="3">
    <source>
        <dbReference type="ARBA" id="ARBA00023306"/>
    </source>
</evidence>
<protein>
    <recommendedName>
        <fullName evidence="2">Arginine vasopressin-induced protein 1</fullName>
    </recommendedName>
</protein>
<dbReference type="InterPro" id="IPR039579">
    <property type="entry name" value="AVPI1"/>
</dbReference>